<keyword evidence="3" id="KW-1185">Reference proteome</keyword>
<evidence type="ECO:0000256" key="1">
    <source>
        <dbReference type="SAM" id="MobiDB-lite"/>
    </source>
</evidence>
<feature type="compositionally biased region" description="Low complexity" evidence="1">
    <location>
        <begin position="285"/>
        <end position="397"/>
    </location>
</feature>
<dbReference type="Proteomes" id="UP001381693">
    <property type="component" value="Unassembled WGS sequence"/>
</dbReference>
<evidence type="ECO:0000313" key="3">
    <source>
        <dbReference type="Proteomes" id="UP001381693"/>
    </source>
</evidence>
<accession>A0AAN8WVW5</accession>
<gene>
    <name evidence="2" type="ORF">SK128_015555</name>
</gene>
<name>A0AAN8WVW5_HALRR</name>
<reference evidence="2 3" key="1">
    <citation type="submission" date="2023-11" db="EMBL/GenBank/DDBJ databases">
        <title>Halocaridina rubra genome assembly.</title>
        <authorList>
            <person name="Smith C."/>
        </authorList>
    </citation>
    <scope>NUCLEOTIDE SEQUENCE [LARGE SCALE GENOMIC DNA]</scope>
    <source>
        <strain evidence="2">EP-1</strain>
        <tissue evidence="2">Whole</tissue>
    </source>
</reference>
<dbReference type="PANTHER" id="PTHR22917:SF6">
    <property type="entry name" value="EG:8D8.2 PROTEIN-RELATED"/>
    <property type="match status" value="1"/>
</dbReference>
<sequence>MELKKEIIGKRENGVRISDLAMQYDIVKLIICTIIKNKEASKAANVAKGVTILMKHRSQVMKELTTEEMGGIIQIDMGVHCLDCDEGLPDHLGFNQSVVIENKVTDEDLQTALERLEEGEMGFLVIETMLTQNNSALNDSTWYYMEMDDIIGLDIMEYGPSVHLGNGLSIIAPIIDESGELVIVVYLYGYALQEAQPIVQVRQTVMTHEECDCGMDQHPFWNFMDDSLLASHFVHHYSYVSGVDHMNTTSLTDYIMMLAAVPEYEREKVNLNMIEDIDISCNMTTTTTTTTTEPTTTSTSSTTTTTSTSTTTTTTTSTTASTSTSTATETTTTSPETSTTTDITSTTTTSPETSTTTEITSTTTMSPETPTTTTSETSTITSLTSSSEEKTTTILTEPPSTFEPCDVLSDPFCISAITEPAKDTLILVESGVVCTDCDASFEGISNNQSVIINNTFTEEQLEDTLASLETSEQGFSVIETIFAQNSSNLTDEASWYYMEDDSIADLDVKVYEDNVQIGFGLAIVIPSVDEGGDITLTIALYGFAKSPAQPIIQLRQTILYHEDCGCGAEDVTSGIMSDDLLINNFVNHYSYISGVDTMNTSSLTEHIFMLAAVPEYVRDTKNISLIEEVDIPCVNIDLLCHFQFFILVAGGEKNIYLSALKSNRQE</sequence>
<dbReference type="InterPro" id="IPR051298">
    <property type="entry name" value="Heme_transport/Cell_adhesion"/>
</dbReference>
<dbReference type="EMBL" id="JAXCGZ010013229">
    <property type="protein sequence ID" value="KAK7073260.1"/>
    <property type="molecule type" value="Genomic_DNA"/>
</dbReference>
<organism evidence="2 3">
    <name type="scientific">Halocaridina rubra</name>
    <name type="common">Hawaiian red shrimp</name>
    <dbReference type="NCBI Taxonomy" id="373956"/>
    <lineage>
        <taxon>Eukaryota</taxon>
        <taxon>Metazoa</taxon>
        <taxon>Ecdysozoa</taxon>
        <taxon>Arthropoda</taxon>
        <taxon>Crustacea</taxon>
        <taxon>Multicrustacea</taxon>
        <taxon>Malacostraca</taxon>
        <taxon>Eumalacostraca</taxon>
        <taxon>Eucarida</taxon>
        <taxon>Decapoda</taxon>
        <taxon>Pleocyemata</taxon>
        <taxon>Caridea</taxon>
        <taxon>Atyoidea</taxon>
        <taxon>Atyidae</taxon>
        <taxon>Halocaridina</taxon>
    </lineage>
</organism>
<evidence type="ECO:0000313" key="2">
    <source>
        <dbReference type="EMBL" id="KAK7073260.1"/>
    </source>
</evidence>
<comment type="caution">
    <text evidence="2">The sequence shown here is derived from an EMBL/GenBank/DDBJ whole genome shotgun (WGS) entry which is preliminary data.</text>
</comment>
<feature type="region of interest" description="Disordered" evidence="1">
    <location>
        <begin position="285"/>
        <end position="402"/>
    </location>
</feature>
<dbReference type="AlphaFoldDB" id="A0AAN8WVW5"/>
<proteinExistence type="predicted"/>
<protein>
    <submittedName>
        <fullName evidence="2">Uncharacterized protein</fullName>
    </submittedName>
</protein>
<dbReference type="PANTHER" id="PTHR22917">
    <property type="entry name" value="HEMOPEXIN DOMAIN-CONTAINING PROTEIN"/>
    <property type="match status" value="1"/>
</dbReference>